<keyword evidence="3" id="KW-0812">Transmembrane</keyword>
<comment type="subcellular location">
    <subcellularLocation>
        <location evidence="1">Cell membrane</location>
        <topology evidence="1">Multi-pass membrane protein</topology>
    </subcellularLocation>
</comment>
<dbReference type="Gene3D" id="3.30.450.20">
    <property type="entry name" value="PAS domain"/>
    <property type="match status" value="1"/>
</dbReference>
<dbReference type="InterPro" id="IPR033480">
    <property type="entry name" value="sCache_2"/>
</dbReference>
<keyword evidence="4" id="KW-1133">Transmembrane helix</keyword>
<evidence type="ECO:0000259" key="6">
    <source>
        <dbReference type="Pfam" id="PF00497"/>
    </source>
</evidence>
<dbReference type="EMBL" id="QGMZ01000052">
    <property type="protein sequence ID" value="PWR69864.1"/>
    <property type="molecule type" value="Genomic_DNA"/>
</dbReference>
<keyword evidence="9" id="KW-1185">Reference proteome</keyword>
<dbReference type="Gene3D" id="3.40.190.10">
    <property type="entry name" value="Periplasmic binding protein-like II"/>
    <property type="match status" value="2"/>
</dbReference>
<name>A0A2V2MNP8_9EURY</name>
<reference evidence="8 9" key="1">
    <citation type="submission" date="2018-05" db="EMBL/GenBank/DDBJ databases">
        <title>Draft genome of Methanospirillum stamsii Pt1.</title>
        <authorList>
            <person name="Dueholm M.S."/>
            <person name="Nielsen P.H."/>
            <person name="Bakmann L.F."/>
            <person name="Otzen D.E."/>
        </authorList>
    </citation>
    <scope>NUCLEOTIDE SEQUENCE [LARGE SCALE GENOMIC DNA]</scope>
    <source>
        <strain evidence="8 9">Pt1</strain>
    </source>
</reference>
<dbReference type="PANTHER" id="PTHR38834:SF3">
    <property type="entry name" value="SOLUTE-BINDING PROTEIN FAMILY 3_N-TERMINAL DOMAIN-CONTAINING PROTEIN"/>
    <property type="match status" value="1"/>
</dbReference>
<dbReference type="Pfam" id="PF17164">
    <property type="entry name" value="DUF5122"/>
    <property type="match status" value="5"/>
</dbReference>
<dbReference type="Gene3D" id="2.80.10.50">
    <property type="match status" value="3"/>
</dbReference>
<accession>A0A2V2MNP8</accession>
<dbReference type="PANTHER" id="PTHR38834">
    <property type="entry name" value="PERIPLASMIC SUBSTRATE BINDING PROTEIN FAMILY 3"/>
    <property type="match status" value="1"/>
</dbReference>
<dbReference type="GO" id="GO:0005886">
    <property type="term" value="C:plasma membrane"/>
    <property type="evidence" value="ECO:0007669"/>
    <property type="project" value="UniProtKB-SubCell"/>
</dbReference>
<evidence type="ECO:0000313" key="8">
    <source>
        <dbReference type="EMBL" id="PWR69864.1"/>
    </source>
</evidence>
<dbReference type="NCBIfam" id="TIGR02608">
    <property type="entry name" value="delta_60_rpt"/>
    <property type="match status" value="6"/>
</dbReference>
<sequence length="810" mass="88240">MEYSNIQERLLLYMTHFRCYLFISLFLLLVLNTSGILADSSPSDLLILTEEYAPFNYLEDGTLKGLSVDLLESAFHHMGSSITRDDFSLGSWSEAYQTALTRNNTILFTMARIPEREDKFQWAGPIITDAKVLFGIPDENSSILHNDITSYRIVAISDDSGYQLALDAGASPDQVIVVSSAGEAIRMVENGTADVWSYGEMAGNEQINRYANNPEKFTPLLDIGTVEEYFAIQKDTDPAFVRELNDTLATLKTERTESGSSEYEQIVYRYLPVQCAESEITSQMVTDLVNLTAEAIAENTLETLDKINAGDEPYKDPDIPGLYVFVYTIDGILIADAGNPHLIGKKMTGKGDVTGKMFRDEMITGAIDHGTGWVHYVFSHPAMSGIFPKKSYYRLVTGSDGSDYVVISGRYMSCAYLWQSSKESHDRSIEMDIQDDGKILLAGTRNETGQKDILVLRYLPTGKNDLSFGNNGAVIFSGDAGKDDYAFGVTYDTSGNVLVAGREHNGHDPDMILLKYLPDGTPDTDFGDNGVVRYAGPGNGTDSFRGLFVQDDGAVLLTGEMNMSHHKEMIAVRVSPDGIVDETFADSGIFILNRTDDADSYGFAIAPDKEGRIVLTGGIVVPGDDNSSIATVRLQKNGEPDSSFGIDGLAIYQGDGGGPDYGNWVSVSSDDKIMVLGTETDTHGSYDIVLLRYCPDGTLDTSFGDAGVVVYGGSGYDYAWGKTIQDDGKIVIAGTSEIQGVTTPILIRYNPDGTPDMTFGESGIFTFEAFGPGMLYGVHADSDGVLYANGYITKEGRDISLLVKIPAENF</sequence>
<dbReference type="AlphaFoldDB" id="A0A2V2MNP8"/>
<feature type="domain" description="Single Cache" evidence="7">
    <location>
        <begin position="292"/>
        <end position="417"/>
    </location>
</feature>
<dbReference type="Pfam" id="PF17200">
    <property type="entry name" value="sCache_2"/>
    <property type="match status" value="1"/>
</dbReference>
<evidence type="ECO:0000256" key="2">
    <source>
        <dbReference type="ARBA" id="ARBA00022475"/>
    </source>
</evidence>
<proteinExistence type="predicted"/>
<evidence type="ECO:0000256" key="4">
    <source>
        <dbReference type="ARBA" id="ARBA00022989"/>
    </source>
</evidence>
<protein>
    <recommendedName>
        <fullName evidence="10">Solute-binding protein family 3/N-terminal domain-containing protein</fullName>
    </recommendedName>
</protein>
<dbReference type="Proteomes" id="UP000245934">
    <property type="component" value="Unassembled WGS sequence"/>
</dbReference>
<organism evidence="8 9">
    <name type="scientific">Methanospirillum stamsii</name>
    <dbReference type="NCBI Taxonomy" id="1277351"/>
    <lineage>
        <taxon>Archaea</taxon>
        <taxon>Methanobacteriati</taxon>
        <taxon>Methanobacteriota</taxon>
        <taxon>Stenosarchaea group</taxon>
        <taxon>Methanomicrobia</taxon>
        <taxon>Methanomicrobiales</taxon>
        <taxon>Methanospirillaceae</taxon>
        <taxon>Methanospirillum</taxon>
    </lineage>
</organism>
<evidence type="ECO:0000313" key="9">
    <source>
        <dbReference type="Proteomes" id="UP000245934"/>
    </source>
</evidence>
<evidence type="ECO:0000256" key="3">
    <source>
        <dbReference type="ARBA" id="ARBA00022692"/>
    </source>
</evidence>
<keyword evidence="5" id="KW-0472">Membrane</keyword>
<feature type="domain" description="Solute-binding protein family 3/N-terminal" evidence="6">
    <location>
        <begin position="49"/>
        <end position="256"/>
    </location>
</feature>
<evidence type="ECO:0008006" key="10">
    <source>
        <dbReference type="Google" id="ProtNLM"/>
    </source>
</evidence>
<evidence type="ECO:0000259" key="7">
    <source>
        <dbReference type="Pfam" id="PF17200"/>
    </source>
</evidence>
<dbReference type="SUPFAM" id="SSF53850">
    <property type="entry name" value="Periplasmic binding protein-like II"/>
    <property type="match status" value="1"/>
</dbReference>
<gene>
    <name evidence="8" type="ORF">DLD82_16910</name>
</gene>
<dbReference type="InterPro" id="IPR001638">
    <property type="entry name" value="Solute-binding_3/MltF_N"/>
</dbReference>
<dbReference type="Pfam" id="PF00497">
    <property type="entry name" value="SBP_bac_3"/>
    <property type="match status" value="1"/>
</dbReference>
<evidence type="ECO:0000256" key="1">
    <source>
        <dbReference type="ARBA" id="ARBA00004651"/>
    </source>
</evidence>
<keyword evidence="2" id="KW-1003">Cell membrane</keyword>
<dbReference type="InterPro" id="IPR013431">
    <property type="entry name" value="Delta_60_rpt"/>
</dbReference>
<evidence type="ECO:0000256" key="5">
    <source>
        <dbReference type="ARBA" id="ARBA00023136"/>
    </source>
</evidence>
<comment type="caution">
    <text evidence="8">The sequence shown here is derived from an EMBL/GenBank/DDBJ whole genome shotgun (WGS) entry which is preliminary data.</text>
</comment>